<dbReference type="Pfam" id="PF20358">
    <property type="entry name" value="DUF6653"/>
    <property type="match status" value="1"/>
</dbReference>
<proteinExistence type="predicted"/>
<name>A0ABS4YPB4_9MICO</name>
<comment type="caution">
    <text evidence="1">The sequence shown here is derived from an EMBL/GenBank/DDBJ whole genome shotgun (WGS) entry which is preliminary data.</text>
</comment>
<protein>
    <submittedName>
        <fullName evidence="1">Uncharacterized protein</fullName>
    </submittedName>
</protein>
<dbReference type="InterPro" id="IPR046595">
    <property type="entry name" value="DUF6653"/>
</dbReference>
<gene>
    <name evidence="1" type="ORF">JOF44_003544</name>
</gene>
<sequence>MTTETIASLRRALFARHAHPLSAWSRWATTPVLLVPLWTRSTVAAGATAAWFAVNPVMTPPPGRQDAFATRAMLGEELWATDRSRDPGMGRVNAVGSALLGLGAVAAWKHRCGVVAVCVTANMALTMYSWSRYAAIRDAERPRSLR</sequence>
<evidence type="ECO:0000313" key="2">
    <source>
        <dbReference type="Proteomes" id="UP000698222"/>
    </source>
</evidence>
<dbReference type="RefSeq" id="WP_209894643.1">
    <property type="nucleotide sequence ID" value="NZ_BAAAJV010000008.1"/>
</dbReference>
<keyword evidence="2" id="KW-1185">Reference proteome</keyword>
<organism evidence="1 2">
    <name type="scientific">Brachybacterium fresconis</name>
    <dbReference type="NCBI Taxonomy" id="173363"/>
    <lineage>
        <taxon>Bacteria</taxon>
        <taxon>Bacillati</taxon>
        <taxon>Actinomycetota</taxon>
        <taxon>Actinomycetes</taxon>
        <taxon>Micrococcales</taxon>
        <taxon>Dermabacteraceae</taxon>
        <taxon>Brachybacterium</taxon>
    </lineage>
</organism>
<dbReference type="Proteomes" id="UP000698222">
    <property type="component" value="Unassembled WGS sequence"/>
</dbReference>
<evidence type="ECO:0000313" key="1">
    <source>
        <dbReference type="EMBL" id="MBP2410641.1"/>
    </source>
</evidence>
<dbReference type="EMBL" id="JAGIOC010000001">
    <property type="protein sequence ID" value="MBP2410641.1"/>
    <property type="molecule type" value="Genomic_DNA"/>
</dbReference>
<accession>A0ABS4YPB4</accession>
<reference evidence="1 2" key="1">
    <citation type="submission" date="2021-03" db="EMBL/GenBank/DDBJ databases">
        <title>Sequencing the genomes of 1000 actinobacteria strains.</title>
        <authorList>
            <person name="Klenk H.-P."/>
        </authorList>
    </citation>
    <scope>NUCLEOTIDE SEQUENCE [LARGE SCALE GENOMIC DNA]</scope>
    <source>
        <strain evidence="1 2">DSM 14564</strain>
    </source>
</reference>